<evidence type="ECO:0000259" key="1">
    <source>
        <dbReference type="Pfam" id="PF21941"/>
    </source>
</evidence>
<evidence type="ECO:0000313" key="2">
    <source>
        <dbReference type="EMBL" id="CAH0999750.1"/>
    </source>
</evidence>
<dbReference type="Pfam" id="PF21941">
    <property type="entry name" value="SMEK_N"/>
    <property type="match status" value="1"/>
</dbReference>
<dbReference type="Proteomes" id="UP000837803">
    <property type="component" value="Unassembled WGS sequence"/>
</dbReference>
<dbReference type="EMBL" id="CAKLPZ010000001">
    <property type="protein sequence ID" value="CAH0999750.1"/>
    <property type="molecule type" value="Genomic_DNA"/>
</dbReference>
<evidence type="ECO:0000313" key="3">
    <source>
        <dbReference type="Proteomes" id="UP000837803"/>
    </source>
</evidence>
<reference evidence="2" key="1">
    <citation type="submission" date="2021-12" db="EMBL/GenBank/DDBJ databases">
        <authorList>
            <person name="Rodrigo-Torres L."/>
            <person name="Arahal R. D."/>
            <person name="Lucena T."/>
        </authorList>
    </citation>
    <scope>NUCLEOTIDE SEQUENCE</scope>
    <source>
        <strain evidence="2">CECT 8419</strain>
    </source>
</reference>
<name>A0ABM9AYF4_9BACT</name>
<keyword evidence="3" id="KW-1185">Reference proteome</keyword>
<dbReference type="NCBIfam" id="NF033859">
    <property type="entry name" value="SMEK_N"/>
    <property type="match status" value="1"/>
</dbReference>
<protein>
    <recommendedName>
        <fullName evidence="1">SMEK domain-containing protein</fullName>
    </recommendedName>
</protein>
<dbReference type="InterPro" id="IPR047740">
    <property type="entry name" value="SMEK_dom"/>
</dbReference>
<proteinExistence type="predicted"/>
<gene>
    <name evidence="2" type="ORF">LEM8419_01050</name>
</gene>
<comment type="caution">
    <text evidence="2">The sequence shown here is derived from an EMBL/GenBank/DDBJ whole genome shotgun (WGS) entry which is preliminary data.</text>
</comment>
<dbReference type="RefSeq" id="WP_238749964.1">
    <property type="nucleotide sequence ID" value="NZ_CAKLPZ010000001.1"/>
</dbReference>
<feature type="domain" description="SMEK" evidence="1">
    <location>
        <begin position="10"/>
        <end position="141"/>
    </location>
</feature>
<organism evidence="2 3">
    <name type="scientific">Neolewinella maritima</name>
    <dbReference type="NCBI Taxonomy" id="1383882"/>
    <lineage>
        <taxon>Bacteria</taxon>
        <taxon>Pseudomonadati</taxon>
        <taxon>Bacteroidota</taxon>
        <taxon>Saprospiria</taxon>
        <taxon>Saprospirales</taxon>
        <taxon>Lewinellaceae</taxon>
        <taxon>Neolewinella</taxon>
    </lineage>
</organism>
<accession>A0ABM9AYF4</accession>
<sequence length="882" mass="102053">MSSINLQREISMLLSITANDIIISNKGFGYYNINKYIEHAICRIFEIIYDKEFAVLETYTTNHPGVDIGSADGDMYIQVTSDNSADKIKHTLVSIVRNKVHEHYDTLIILFLVPQYKPTITNGKLQQYLDTTLTNSNVSLEDIGFDINRSKIDLTDFGALIKNLVFGINKLTSIVEILRTEYADFNFRAGSSAMPSLIRVSDSLNSKLRRTEYSKAVLQIISYFDPAIVISSKLLLSLYPFNERRCIEVSNFILRVDDAKLYNSLFHLLKLQSDIDCKLQVSTFFRFNGILRISLHGTDESFAVPNTSGSNVCNCERCSLLRFDYKTLTKKLLTVRSTRDFDQLENPLRTAYSATMIGDYELAKLIYLYLKSKFQFSSNFIARYFIELGLYHLTTYFGVSLDEEDTHQIVNPNLIISSFVSQGCELEKSDFLFWTDRQTYLHDSLAGLERLRIDARRDFENIQYGYAPLHDPSFEVLDAYSITSYTTFGNLLPISSSDLYQDYLCKSLEIFIYSHSTRGRQPSKSYGEFYYQTWIREMVPSRMTRLFHSLPYLRFNRTVFVDQFGTLAIIADLKSMLDSVDSIIHYHELARIDSIFNHVFNILENTLTLFIRTNISNEESDKIANIVCAIAGKLEFLSKSVAVKFSSFLTVYFHDFSSETKNIVFESYNHITVLNEYVRPEIFKSDSNIGRKFGPEYDKYIDFLEASISGHGMGYELSHFLADFKFLDDAAKTRVANILILALKKRPTGYLIYKGVMNDVINLDDYLDKYISDTLSTKRDKYSVLNDGQSQDFDQLLEMLLYLDMSFDQIAHLRPNTEYYNWLIDIHKFDYRKFKHMWILRLQGPYFVRLYKGCDLLIDQIICQQSKNLNVGVSKLYFESLA</sequence>